<keyword evidence="2" id="KW-0326">Glycosidase</keyword>
<dbReference type="GO" id="GO:0009341">
    <property type="term" value="C:beta-galactosidase complex"/>
    <property type="evidence" value="ECO:0007669"/>
    <property type="project" value="InterPro"/>
</dbReference>
<dbReference type="Proteomes" id="UP001063816">
    <property type="component" value="Unassembled WGS sequence"/>
</dbReference>
<dbReference type="InterPro" id="IPR013529">
    <property type="entry name" value="Glyco_hydro_42_N"/>
</dbReference>
<dbReference type="Pfam" id="PF16116">
    <property type="entry name" value="DUF4832"/>
    <property type="match status" value="1"/>
</dbReference>
<feature type="signal peptide" evidence="3">
    <location>
        <begin position="1"/>
        <end position="30"/>
    </location>
</feature>
<evidence type="ECO:0000313" key="7">
    <source>
        <dbReference type="Proteomes" id="UP001063816"/>
    </source>
</evidence>
<evidence type="ECO:0000256" key="1">
    <source>
        <dbReference type="ARBA" id="ARBA00022801"/>
    </source>
</evidence>
<dbReference type="AlphaFoldDB" id="A0A9J6PYB8"/>
<evidence type="ECO:0000256" key="2">
    <source>
        <dbReference type="ARBA" id="ARBA00023295"/>
    </source>
</evidence>
<dbReference type="Pfam" id="PF02449">
    <property type="entry name" value="Glyco_hydro_42"/>
    <property type="match status" value="1"/>
</dbReference>
<reference evidence="6" key="1">
    <citation type="submission" date="2022-05" db="EMBL/GenBank/DDBJ databases">
        <title>Description of a novel species of Leclercia; Leclercia tamurae and the Proposal for a Novel Genus Silvania gen. nov. Containing Two Novel Species Silvania hatchlandensis sp. nov. and Silvania confinis sp. nov. Isolated from the Rhizosphere of Oak.</title>
        <authorList>
            <person name="Maddock D.W."/>
            <person name="Brady C.L."/>
            <person name="Denman S."/>
            <person name="Arnold D."/>
        </authorList>
    </citation>
    <scope>NUCLEOTIDE SEQUENCE</scope>
    <source>
        <strain evidence="6">H19S6</strain>
    </source>
</reference>
<evidence type="ECO:0000313" key="6">
    <source>
        <dbReference type="EMBL" id="MCU6663620.1"/>
    </source>
</evidence>
<dbReference type="EMBL" id="JAMGZK010000039">
    <property type="protein sequence ID" value="MCU6663620.1"/>
    <property type="molecule type" value="Genomic_DNA"/>
</dbReference>
<sequence length="474" mass="53224">MRLNDLYCKKRSVLLLAVGGLSFSSTPVQAEPVQTVNPVAITTPLVNPGNGVASFHGGFGDSLGPAQYPDTGIEYRRYYWSELEPKEGQFNFALVDEAFAAAARHQPAMNVGLRFMILDGPESGSKIPQWLIDKGIKGDWTTDDKTFAPDLNDPTFIRYAQRLLNTFGARYGKNPELATLDIGIVGAWGEWHNSNFPNLKPLHERYTTEQLNRYVDMHFTAFPDTPKIMLISGEGSLVYAAKKGAGWRADCWGDWRNFGPDWNHMRDDYPQRIEAAQSSWSGFNQVWQKAPVSFEICGHMAEWLSVQRYTREEVQATFDWALAQHASTINLKSTDVPKVYRDIVDKALVKMGYRFRVVSLTHPASVRAGQSLALNSSWSNDGVAPIYLRYTLAWRLQDKRGQTVAQGNAGDDIRQWLPGSQRSGYQLATPRNLAAGQYYLDVGLLDKNGLPRIQLANEGKQDDGWYRLSSVMID</sequence>
<feature type="domain" description="Glycoside hydrolase family 42 N-terminal" evidence="4">
    <location>
        <begin position="79"/>
        <end position="182"/>
    </location>
</feature>
<dbReference type="InterPro" id="IPR017853">
    <property type="entry name" value="GH"/>
</dbReference>
<dbReference type="GO" id="GO:0004565">
    <property type="term" value="F:beta-galactosidase activity"/>
    <property type="evidence" value="ECO:0007669"/>
    <property type="project" value="InterPro"/>
</dbReference>
<dbReference type="SUPFAM" id="SSF51445">
    <property type="entry name" value="(Trans)glycosidases"/>
    <property type="match status" value="1"/>
</dbReference>
<proteinExistence type="predicted"/>
<keyword evidence="7" id="KW-1185">Reference proteome</keyword>
<organism evidence="6 7">
    <name type="scientific">Silvania hatchlandensis</name>
    <dbReference type="NCBI Taxonomy" id="2926469"/>
    <lineage>
        <taxon>Bacteria</taxon>
        <taxon>Pseudomonadati</taxon>
        <taxon>Pseudomonadota</taxon>
        <taxon>Gammaproteobacteria</taxon>
        <taxon>Enterobacterales</taxon>
        <taxon>Enterobacteriaceae</taxon>
        <taxon>Silvania</taxon>
    </lineage>
</organism>
<gene>
    <name evidence="6" type="ORF">M8014_04560</name>
</gene>
<feature type="chain" id="PRO_5039899403" evidence="3">
    <location>
        <begin position="31"/>
        <end position="474"/>
    </location>
</feature>
<evidence type="ECO:0000259" key="4">
    <source>
        <dbReference type="Pfam" id="PF02449"/>
    </source>
</evidence>
<protein>
    <submittedName>
        <fullName evidence="6">DUF4832 domain-containing protein</fullName>
    </submittedName>
</protein>
<comment type="caution">
    <text evidence="6">The sequence shown here is derived from an EMBL/GenBank/DDBJ whole genome shotgun (WGS) entry which is preliminary data.</text>
</comment>
<feature type="domain" description="DUF4832" evidence="5">
    <location>
        <begin position="322"/>
        <end position="456"/>
    </location>
</feature>
<dbReference type="RefSeq" id="WP_271281358.1">
    <property type="nucleotide sequence ID" value="NZ_JAMGZK010000039.1"/>
</dbReference>
<evidence type="ECO:0000259" key="5">
    <source>
        <dbReference type="Pfam" id="PF16116"/>
    </source>
</evidence>
<accession>A0A9J6PYB8</accession>
<keyword evidence="1" id="KW-0378">Hydrolase</keyword>
<keyword evidence="3" id="KW-0732">Signal</keyword>
<dbReference type="InterPro" id="IPR032267">
    <property type="entry name" value="DUF4832"/>
</dbReference>
<name>A0A9J6PYB8_9ENTR</name>
<evidence type="ECO:0000256" key="3">
    <source>
        <dbReference type="SAM" id="SignalP"/>
    </source>
</evidence>
<dbReference type="Gene3D" id="3.20.20.80">
    <property type="entry name" value="Glycosidases"/>
    <property type="match status" value="1"/>
</dbReference>
<dbReference type="GO" id="GO:0005975">
    <property type="term" value="P:carbohydrate metabolic process"/>
    <property type="evidence" value="ECO:0007669"/>
    <property type="project" value="InterPro"/>
</dbReference>